<evidence type="ECO:0000256" key="3">
    <source>
        <dbReference type="ARBA" id="ARBA00022746"/>
    </source>
</evidence>
<dbReference type="GO" id="GO:0016491">
    <property type="term" value="F:oxidoreductase activity"/>
    <property type="evidence" value="ECO:0007669"/>
    <property type="project" value="UniProtKB-KW"/>
</dbReference>
<dbReference type="EMBL" id="JAAIKE010000001">
    <property type="protein sequence ID" value="NEX44702.1"/>
    <property type="molecule type" value="Genomic_DNA"/>
</dbReference>
<dbReference type="InterPro" id="IPR014105">
    <property type="entry name" value="Carotenoid/retinoid_OxRdtase"/>
</dbReference>
<feature type="domain" description="Amine oxidase" evidence="7">
    <location>
        <begin position="14"/>
        <end position="484"/>
    </location>
</feature>
<evidence type="ECO:0000256" key="5">
    <source>
        <dbReference type="RuleBase" id="RU362075"/>
    </source>
</evidence>
<dbReference type="InterPro" id="IPR036188">
    <property type="entry name" value="FAD/NAD-bd_sf"/>
</dbReference>
<dbReference type="PRINTS" id="PR00411">
    <property type="entry name" value="PNDRDTASEI"/>
</dbReference>
<dbReference type="PANTHER" id="PTHR43734:SF7">
    <property type="entry name" value="4,4'-DIAPONEUROSPORENE OXYGENASE"/>
    <property type="match status" value="1"/>
</dbReference>
<dbReference type="AlphaFoldDB" id="A0A6B3RNS0"/>
<feature type="region of interest" description="Disordered" evidence="6">
    <location>
        <begin position="487"/>
        <end position="516"/>
    </location>
</feature>
<keyword evidence="3 5" id="KW-0125">Carotenoid biosynthesis</keyword>
<dbReference type="RefSeq" id="WP_164608752.1">
    <property type="nucleotide sequence ID" value="NZ_JAAIKE010000001.1"/>
</dbReference>
<organism evidence="8 9">
    <name type="scientific">Pseudotabrizicola algicola</name>
    <dbReference type="NCBI Taxonomy" id="2709381"/>
    <lineage>
        <taxon>Bacteria</taxon>
        <taxon>Pseudomonadati</taxon>
        <taxon>Pseudomonadota</taxon>
        <taxon>Alphaproteobacteria</taxon>
        <taxon>Rhodobacterales</taxon>
        <taxon>Paracoccaceae</taxon>
        <taxon>Pseudotabrizicola</taxon>
    </lineage>
</organism>
<evidence type="ECO:0000313" key="9">
    <source>
        <dbReference type="Proteomes" id="UP000481421"/>
    </source>
</evidence>
<evidence type="ECO:0000256" key="1">
    <source>
        <dbReference type="ARBA" id="ARBA00004829"/>
    </source>
</evidence>
<keyword evidence="4 5" id="KW-0560">Oxidoreductase</keyword>
<dbReference type="InterPro" id="IPR002937">
    <property type="entry name" value="Amino_oxidase"/>
</dbReference>
<dbReference type="NCBIfam" id="TIGR02734">
    <property type="entry name" value="crtI_fam"/>
    <property type="match status" value="1"/>
</dbReference>
<dbReference type="Pfam" id="PF01593">
    <property type="entry name" value="Amino_oxidase"/>
    <property type="match status" value="1"/>
</dbReference>
<dbReference type="NCBIfam" id="NF045637">
    <property type="entry name" value="carotdesatCrtDProt"/>
    <property type="match status" value="1"/>
</dbReference>
<evidence type="ECO:0000256" key="6">
    <source>
        <dbReference type="SAM" id="MobiDB-lite"/>
    </source>
</evidence>
<evidence type="ECO:0000259" key="7">
    <source>
        <dbReference type="Pfam" id="PF01593"/>
    </source>
</evidence>
<dbReference type="InterPro" id="IPR054841">
    <property type="entry name" value="carotdesatCrtD"/>
</dbReference>
<comment type="similarity">
    <text evidence="2 5">Belongs to the carotenoid/retinoid oxidoreductase family.</text>
</comment>
<comment type="pathway">
    <text evidence="1 5">Carotenoid biosynthesis.</text>
</comment>
<sequence length="516" mass="54251">MQSRETAVIIGAGMGGLAAAIRLAALGLKVTVLEAADTPGGKARAIPSPAGPVDTGPTVLTMRGEFDALFALAGQRLDDHLQLTPLPVLARHFWNGSPPLDLFPETGANIEAIRSFAGPREAAAFARFDRLAQGLLATFDAPVMRAARPGLARIALGAALRPRLWPALLPGVSLERLLKQHFRDPRLVQLFARYATYVGGRPRHAPGVLALIWRAEAQGVWAVQGGMHSLAASLARLATAIGVRFHYATRARRILTAQGRVSAVETEGGHLYPCRHCVFNGDPAALATGLLGPEAQAAIPAAKTTPRSLSAHVWAFAATPQGVDLAHHNVFFTDDPQAEFGPIGQGRPPEKPTLYLCAQDRSPAAPPGPERFEIILNAPAGLPAHPDEEPQCRQRTFPRLKEFGLTFTPDPPPSALTTPADLARLYPGSQGAIYGRSPEGLMAAFQRPLAQTRLPGLTLAGGGAHPGAGVPMAALSARHTAEAIRRDLTSASPSARTAMPGGMSTGSAPTGRAPSR</sequence>
<evidence type="ECO:0000256" key="4">
    <source>
        <dbReference type="ARBA" id="ARBA00023002"/>
    </source>
</evidence>
<dbReference type="PANTHER" id="PTHR43734">
    <property type="entry name" value="PHYTOENE DESATURASE"/>
    <property type="match status" value="1"/>
</dbReference>
<dbReference type="SUPFAM" id="SSF51905">
    <property type="entry name" value="FAD/NAD(P)-binding domain"/>
    <property type="match status" value="1"/>
</dbReference>
<evidence type="ECO:0000256" key="2">
    <source>
        <dbReference type="ARBA" id="ARBA00006046"/>
    </source>
</evidence>
<dbReference type="Proteomes" id="UP000481421">
    <property type="component" value="Unassembled WGS sequence"/>
</dbReference>
<comment type="caution">
    <text evidence="8">The sequence shown here is derived from an EMBL/GenBank/DDBJ whole genome shotgun (WGS) entry which is preliminary data.</text>
</comment>
<proteinExistence type="inferred from homology"/>
<accession>A0A6B3RNS0</accession>
<evidence type="ECO:0000313" key="8">
    <source>
        <dbReference type="EMBL" id="NEX44702.1"/>
    </source>
</evidence>
<name>A0A6B3RNS0_9RHOB</name>
<keyword evidence="9" id="KW-1185">Reference proteome</keyword>
<dbReference type="Gene3D" id="3.50.50.60">
    <property type="entry name" value="FAD/NAD(P)-binding domain"/>
    <property type="match status" value="2"/>
</dbReference>
<dbReference type="GO" id="GO:0016117">
    <property type="term" value="P:carotenoid biosynthetic process"/>
    <property type="evidence" value="ECO:0007669"/>
    <property type="project" value="UniProtKB-KW"/>
</dbReference>
<protein>
    <submittedName>
        <fullName evidence="8">Phytoene desaturase</fullName>
    </submittedName>
</protein>
<gene>
    <name evidence="8" type="primary">crtI</name>
    <name evidence="8" type="ORF">G3572_00665</name>
</gene>
<reference evidence="8 9" key="1">
    <citation type="submission" date="2020-02" db="EMBL/GenBank/DDBJ databases">
        <title>Rhodobacter algicola sp. nov., isolated from microalga culture.</title>
        <authorList>
            <person name="Park C.-Y."/>
        </authorList>
    </citation>
    <scope>NUCLEOTIDE SEQUENCE [LARGE SCALE GENOMIC DNA]</scope>
    <source>
        <strain evidence="8 9">ETT8</strain>
    </source>
</reference>